<feature type="compositionally biased region" description="Low complexity" evidence="1">
    <location>
        <begin position="437"/>
        <end position="449"/>
    </location>
</feature>
<feature type="region of interest" description="Disordered" evidence="1">
    <location>
        <begin position="437"/>
        <end position="469"/>
    </location>
</feature>
<feature type="compositionally biased region" description="Low complexity" evidence="1">
    <location>
        <begin position="459"/>
        <end position="468"/>
    </location>
</feature>
<dbReference type="Proteomes" id="UP000186922">
    <property type="component" value="Unassembled WGS sequence"/>
</dbReference>
<feature type="region of interest" description="Disordered" evidence="1">
    <location>
        <begin position="1"/>
        <end position="26"/>
    </location>
</feature>
<feature type="region of interest" description="Disordered" evidence="1">
    <location>
        <begin position="210"/>
        <end position="231"/>
    </location>
</feature>
<dbReference type="OrthoDB" id="10689634at2759"/>
<evidence type="ECO:0000313" key="3">
    <source>
        <dbReference type="Proteomes" id="UP000186922"/>
    </source>
</evidence>
<feature type="compositionally biased region" description="Low complexity" evidence="1">
    <location>
        <begin position="789"/>
        <end position="804"/>
    </location>
</feature>
<dbReference type="STRING" id="947166.A0A1D1VAE2"/>
<feature type="compositionally biased region" description="Polar residues" evidence="1">
    <location>
        <begin position="937"/>
        <end position="947"/>
    </location>
</feature>
<dbReference type="EMBL" id="BDGG01000004">
    <property type="protein sequence ID" value="GAU98611.1"/>
    <property type="molecule type" value="Genomic_DNA"/>
</dbReference>
<dbReference type="AlphaFoldDB" id="A0A1D1VAE2"/>
<keyword evidence="3" id="KW-1185">Reference proteome</keyword>
<organism evidence="2 3">
    <name type="scientific">Ramazzottius varieornatus</name>
    <name type="common">Water bear</name>
    <name type="synonym">Tardigrade</name>
    <dbReference type="NCBI Taxonomy" id="947166"/>
    <lineage>
        <taxon>Eukaryota</taxon>
        <taxon>Metazoa</taxon>
        <taxon>Ecdysozoa</taxon>
        <taxon>Tardigrada</taxon>
        <taxon>Eutardigrada</taxon>
        <taxon>Parachela</taxon>
        <taxon>Hypsibioidea</taxon>
        <taxon>Ramazzottiidae</taxon>
        <taxon>Ramazzottius</taxon>
    </lineage>
</organism>
<feature type="region of interest" description="Disordered" evidence="1">
    <location>
        <begin position="714"/>
        <end position="745"/>
    </location>
</feature>
<accession>A0A1D1VAE2</accession>
<evidence type="ECO:0000256" key="1">
    <source>
        <dbReference type="SAM" id="MobiDB-lite"/>
    </source>
</evidence>
<name>A0A1D1VAE2_RAMVA</name>
<feature type="region of interest" description="Disordered" evidence="1">
    <location>
        <begin position="787"/>
        <end position="861"/>
    </location>
</feature>
<feature type="region of interest" description="Disordered" evidence="1">
    <location>
        <begin position="906"/>
        <end position="948"/>
    </location>
</feature>
<evidence type="ECO:0000313" key="2">
    <source>
        <dbReference type="EMBL" id="GAU98611.1"/>
    </source>
</evidence>
<feature type="region of interest" description="Disordered" evidence="1">
    <location>
        <begin position="142"/>
        <end position="167"/>
    </location>
</feature>
<gene>
    <name evidence="2" type="primary">RvY_09735-1</name>
    <name evidence="2" type="synonym">RvY_09735.1</name>
    <name evidence="2" type="ORF">RvY_09735</name>
</gene>
<protein>
    <submittedName>
        <fullName evidence="2">Uncharacterized protein</fullName>
    </submittedName>
</protein>
<feature type="compositionally biased region" description="Basic residues" evidence="1">
    <location>
        <begin position="142"/>
        <end position="152"/>
    </location>
</feature>
<proteinExistence type="predicted"/>
<feature type="compositionally biased region" description="Polar residues" evidence="1">
    <location>
        <begin position="213"/>
        <end position="222"/>
    </location>
</feature>
<sequence length="1034" mass="113695">MIRTSRGFTASTSDEHSSGSIPAGNVSSLMDISNALRTELEKKMFVRAKRLNSGTNDQRFSARVRPDSTTFPFRTATSNFESSSNSMASFTTTSDMEMTTSSRYSVMYDEKRGAGDLNEGFQAMPTAQTSLLSHEAAKHRIAIKPKNRRPKSFHPTLETSPKSLPTRPEFSLPTLPISHNHDTSTSRHSVTVVSQVEATYEILPKTSAFADARQSQPSPQSTIREHTPRKASTLAYSKSFHVARRASSESSAASTPIAASISPRLARHQPLVSRSTPPLVPPKTFSTDNEEFKKIFSKFRKHTDADSFDTVISTNFEEPQSLLPKDALSSDPFSLPASHLPLAKANSIVLTQPVHRAVERKHSASTEHHRKSSSTISDMLADVSKQPAIPAQFQSHIPSFSSASSFKQSNPILPFKKMDYFPIKQETISIVRRETVSSPVSSPSPFHSSDIGMARSESSELPSSMSPPAVLEKPSIEYRRLPALPPMEEPIKITTPDPLREDFSAKSINDFSSVPISIPDRKSSFEVTLTTKVSAPLVSPKPVVRAKSGLMSEPSQSRGEEELMKILAKRSAHLQELDGDQVSAVFPLVVAVQPTPLSKPLSPVLKPASSEVATVQSPVSFRRGAEVKEVPAMEPTFAKLEHVRSSFNSQVQRPLVPILKHLKTQKTAVTHDNKASGESNAESSLKNNIFDLATNLALLDSLSTRPFPLQKTLDTTREQPTPWMPNSVTNTEHKTTSEENTSTQSKKKLFMPMEDTFARPEAKKIDVYQSIQPFRSIFTDSSIKEKPLSDSSTLLSDLPVSSPVARRSSEPQPLKRFQPVEFPSLRTDQPPSNENIRRKNTTWRRSMFEPSKNDSSADQENLMPQEAFFPVLTTTSTKATASDDVIPYPKVSSRAAIFQQKSVADFKPLSPRNGDNDRVKSGSVTRGSIRRPAASANELSQSTNSKVTEAEVKAEVPLKTTLSQSQYPLTDSTWTASVPAVPLKPLVTNKTTKMTPLSSQVSCGTLSSTVPSWVALAHEKRKRIEMLTESSAAY</sequence>
<reference evidence="2 3" key="1">
    <citation type="journal article" date="2016" name="Nat. Commun.">
        <title>Extremotolerant tardigrade genome and improved radiotolerance of human cultured cells by tardigrade-unique protein.</title>
        <authorList>
            <person name="Hashimoto T."/>
            <person name="Horikawa D.D."/>
            <person name="Saito Y."/>
            <person name="Kuwahara H."/>
            <person name="Kozuka-Hata H."/>
            <person name="Shin-I T."/>
            <person name="Minakuchi Y."/>
            <person name="Ohishi K."/>
            <person name="Motoyama A."/>
            <person name="Aizu T."/>
            <person name="Enomoto A."/>
            <person name="Kondo K."/>
            <person name="Tanaka S."/>
            <person name="Hara Y."/>
            <person name="Koshikawa S."/>
            <person name="Sagara H."/>
            <person name="Miura T."/>
            <person name="Yokobori S."/>
            <person name="Miyagawa K."/>
            <person name="Suzuki Y."/>
            <person name="Kubo T."/>
            <person name="Oyama M."/>
            <person name="Kohara Y."/>
            <person name="Fujiyama A."/>
            <person name="Arakawa K."/>
            <person name="Katayama T."/>
            <person name="Toyoda A."/>
            <person name="Kunieda T."/>
        </authorList>
    </citation>
    <scope>NUCLEOTIDE SEQUENCE [LARGE SCALE GENOMIC DNA]</scope>
    <source>
        <strain evidence="2 3">YOKOZUNA-1</strain>
    </source>
</reference>
<comment type="caution">
    <text evidence="2">The sequence shown here is derived from an EMBL/GenBank/DDBJ whole genome shotgun (WGS) entry which is preliminary data.</text>
</comment>
<feature type="compositionally biased region" description="Polar residues" evidence="1">
    <location>
        <begin position="1"/>
        <end position="12"/>
    </location>
</feature>